<reference evidence="12 13" key="1">
    <citation type="submission" date="2017-09" db="EMBL/GenBank/DDBJ databases">
        <title>Depth-based differentiation of microbial function through sediment-hosted aquifers and enrichment of novel symbionts in the deep terrestrial subsurface.</title>
        <authorList>
            <person name="Probst A.J."/>
            <person name="Ladd B."/>
            <person name="Jarett J.K."/>
            <person name="Geller-Mcgrath D.E."/>
            <person name="Sieber C.M."/>
            <person name="Emerson J.B."/>
            <person name="Anantharaman K."/>
            <person name="Thomas B.C."/>
            <person name="Malmstrom R."/>
            <person name="Stieglmeier M."/>
            <person name="Klingl A."/>
            <person name="Woyke T."/>
            <person name="Ryan C.M."/>
            <person name="Banfield J.F."/>
        </authorList>
    </citation>
    <scope>NUCLEOTIDE SEQUENCE [LARGE SCALE GENOMIC DNA]</scope>
    <source>
        <strain evidence="12">CG11_big_fil_rev_8_21_14_0_20_40_24</strain>
    </source>
</reference>
<dbReference type="EMBL" id="PCVC01000002">
    <property type="protein sequence ID" value="PIQ67192.1"/>
    <property type="molecule type" value="Genomic_DNA"/>
</dbReference>
<accession>A0A2H0K7F7</accession>
<evidence type="ECO:0000256" key="2">
    <source>
        <dbReference type="ARBA" id="ARBA00022448"/>
    </source>
</evidence>
<evidence type="ECO:0000256" key="4">
    <source>
        <dbReference type="ARBA" id="ARBA00022519"/>
    </source>
</evidence>
<dbReference type="InterPro" id="IPR005665">
    <property type="entry name" value="SecF_bac"/>
</dbReference>
<keyword evidence="7 10" id="KW-1133">Transmembrane helix</keyword>
<dbReference type="InterPro" id="IPR022645">
    <property type="entry name" value="SecD/SecF_bac"/>
</dbReference>
<dbReference type="GO" id="GO:0005886">
    <property type="term" value="C:plasma membrane"/>
    <property type="evidence" value="ECO:0007669"/>
    <property type="project" value="UniProtKB-SubCell"/>
</dbReference>
<sequence>MTIIKYRRIFFSISLFLVLISVFSIFFLKPVLGTDFSGGSILEVSYLSDRPSLDEVKEKLNSLSLGNYSLRPSSDSNFILRTREINDEEKTTVVNALSLDGALELSEERFNSIGPVVGASLKSKSYKAISVVVIAIVLFVTFAFRKVSRPVASWKYGVATIIALAHDILVPTGIYIIFGRYFGAEIDLLFVTALLAILGYSVHDTIVVFDRVRERLRINSQLEKNESFDKTVGESLRQTMGRSINTSLTVFLVLIALFFIGSESTRNFTFILITGIIAGTYSSIFLASPLLVTLEKLQKKKF</sequence>
<evidence type="ECO:0000256" key="5">
    <source>
        <dbReference type="ARBA" id="ARBA00022692"/>
    </source>
</evidence>
<evidence type="ECO:0000313" key="12">
    <source>
        <dbReference type="EMBL" id="PIQ67192.1"/>
    </source>
</evidence>
<dbReference type="Pfam" id="PF02355">
    <property type="entry name" value="SecD_SecF_C"/>
    <property type="match status" value="1"/>
</dbReference>
<keyword evidence="2 10" id="KW-0813">Transport</keyword>
<evidence type="ECO:0000256" key="8">
    <source>
        <dbReference type="ARBA" id="ARBA00023010"/>
    </source>
</evidence>
<comment type="subunit">
    <text evidence="10">Forms a complex with SecD. Part of the essential Sec protein translocation apparatus which comprises SecA, SecYEG and auxiliary proteins SecDF. Other proteins may also be involved.</text>
</comment>
<dbReference type="InterPro" id="IPR048634">
    <property type="entry name" value="SecD_SecF_C"/>
</dbReference>
<dbReference type="PANTHER" id="PTHR30081">
    <property type="entry name" value="PROTEIN-EXPORT MEMBRANE PROTEIN SEC"/>
    <property type="match status" value="1"/>
</dbReference>
<dbReference type="Gene3D" id="1.20.1640.10">
    <property type="entry name" value="Multidrug efflux transporter AcrB transmembrane domain"/>
    <property type="match status" value="1"/>
</dbReference>
<evidence type="ECO:0000256" key="7">
    <source>
        <dbReference type="ARBA" id="ARBA00022989"/>
    </source>
</evidence>
<dbReference type="GO" id="GO:0006605">
    <property type="term" value="P:protein targeting"/>
    <property type="evidence" value="ECO:0007669"/>
    <property type="project" value="UniProtKB-UniRule"/>
</dbReference>
<dbReference type="GO" id="GO:0065002">
    <property type="term" value="P:intracellular protein transmembrane transport"/>
    <property type="evidence" value="ECO:0007669"/>
    <property type="project" value="UniProtKB-UniRule"/>
</dbReference>
<proteinExistence type="inferred from homology"/>
<feature type="domain" description="SSD" evidence="11">
    <location>
        <begin position="125"/>
        <end position="293"/>
    </location>
</feature>
<keyword evidence="3 10" id="KW-1003">Cell membrane</keyword>
<dbReference type="HAMAP" id="MF_01464_B">
    <property type="entry name" value="SecF_B"/>
    <property type="match status" value="1"/>
</dbReference>
<keyword evidence="6 10" id="KW-0653">Protein transport</keyword>
<feature type="transmembrane region" description="Helical" evidence="10">
    <location>
        <begin position="244"/>
        <end position="262"/>
    </location>
</feature>
<evidence type="ECO:0000256" key="10">
    <source>
        <dbReference type="HAMAP-Rule" id="MF_01464"/>
    </source>
</evidence>
<organism evidence="12 13">
    <name type="scientific">Candidatus Zambryskibacteria bacterium CG11_big_fil_rev_8_21_14_0_20_40_24</name>
    <dbReference type="NCBI Taxonomy" id="1975116"/>
    <lineage>
        <taxon>Bacteria</taxon>
        <taxon>Candidatus Zambryskiibacteriota</taxon>
    </lineage>
</organism>
<dbReference type="GO" id="GO:0015450">
    <property type="term" value="F:protein-transporting ATPase activity"/>
    <property type="evidence" value="ECO:0007669"/>
    <property type="project" value="InterPro"/>
</dbReference>
<evidence type="ECO:0000256" key="9">
    <source>
        <dbReference type="ARBA" id="ARBA00023136"/>
    </source>
</evidence>
<evidence type="ECO:0000256" key="3">
    <source>
        <dbReference type="ARBA" id="ARBA00022475"/>
    </source>
</evidence>
<feature type="transmembrane region" description="Helical" evidence="10">
    <location>
        <begin position="268"/>
        <end position="292"/>
    </location>
</feature>
<name>A0A2H0K7F7_9BACT</name>
<comment type="caution">
    <text evidence="12">The sequence shown here is derived from an EMBL/GenBank/DDBJ whole genome shotgun (WGS) entry which is preliminary data.</text>
</comment>
<dbReference type="PRINTS" id="PR01755">
    <property type="entry name" value="SECFTRNLCASE"/>
</dbReference>
<dbReference type="PANTHER" id="PTHR30081:SF8">
    <property type="entry name" value="PROTEIN TRANSLOCASE SUBUNIT SECF"/>
    <property type="match status" value="1"/>
</dbReference>
<dbReference type="InterPro" id="IPR000731">
    <property type="entry name" value="SSD"/>
</dbReference>
<dbReference type="AlphaFoldDB" id="A0A2H0K7F7"/>
<evidence type="ECO:0000256" key="6">
    <source>
        <dbReference type="ARBA" id="ARBA00022927"/>
    </source>
</evidence>
<dbReference type="InterPro" id="IPR022813">
    <property type="entry name" value="SecD/SecF_arch_bac"/>
</dbReference>
<gene>
    <name evidence="10 12" type="primary">secF</name>
    <name evidence="12" type="ORF">COV95_00060</name>
</gene>
<dbReference type="Proteomes" id="UP000229834">
    <property type="component" value="Unassembled WGS sequence"/>
</dbReference>
<dbReference type="NCBIfam" id="TIGR00966">
    <property type="entry name" value="transloc_SecF"/>
    <property type="match status" value="1"/>
</dbReference>
<comment type="similarity">
    <text evidence="10">Belongs to the SecD/SecF family. SecF subfamily.</text>
</comment>
<feature type="transmembrane region" description="Helical" evidence="10">
    <location>
        <begin position="156"/>
        <end position="182"/>
    </location>
</feature>
<keyword evidence="9 10" id="KW-0472">Membrane</keyword>
<feature type="transmembrane region" description="Helical" evidence="10">
    <location>
        <begin position="125"/>
        <end position="144"/>
    </location>
</feature>
<comment type="function">
    <text evidence="10">Part of the Sec protein translocase complex. Interacts with the SecYEG preprotein conducting channel. SecDF uses the proton motive force (PMF) to complete protein translocation after the ATP-dependent function of SecA.</text>
</comment>
<feature type="transmembrane region" description="Helical" evidence="10">
    <location>
        <begin position="9"/>
        <end position="28"/>
    </location>
</feature>
<keyword evidence="8 10" id="KW-0811">Translocation</keyword>
<dbReference type="PROSITE" id="PS50156">
    <property type="entry name" value="SSD"/>
    <property type="match status" value="1"/>
</dbReference>
<keyword evidence="4" id="KW-0997">Cell inner membrane</keyword>
<evidence type="ECO:0000256" key="1">
    <source>
        <dbReference type="ARBA" id="ARBA00004651"/>
    </source>
</evidence>
<comment type="subcellular location">
    <subcellularLocation>
        <location evidence="1 10">Cell membrane</location>
        <topology evidence="1 10">Multi-pass membrane protein</topology>
    </subcellularLocation>
</comment>
<dbReference type="SUPFAM" id="SSF82866">
    <property type="entry name" value="Multidrug efflux transporter AcrB transmembrane domain"/>
    <property type="match status" value="1"/>
</dbReference>
<keyword evidence="5 10" id="KW-0812">Transmembrane</keyword>
<feature type="transmembrane region" description="Helical" evidence="10">
    <location>
        <begin position="188"/>
        <end position="209"/>
    </location>
</feature>
<protein>
    <recommendedName>
        <fullName evidence="10">Protein-export membrane protein SecF</fullName>
    </recommendedName>
</protein>
<evidence type="ECO:0000259" key="11">
    <source>
        <dbReference type="PROSITE" id="PS50156"/>
    </source>
</evidence>
<dbReference type="GO" id="GO:0043952">
    <property type="term" value="P:protein transport by the Sec complex"/>
    <property type="evidence" value="ECO:0007669"/>
    <property type="project" value="UniProtKB-UniRule"/>
</dbReference>
<evidence type="ECO:0000313" key="13">
    <source>
        <dbReference type="Proteomes" id="UP000229834"/>
    </source>
</evidence>